<dbReference type="Proteomes" id="UP000095286">
    <property type="component" value="Unplaced"/>
</dbReference>
<dbReference type="WBParaSite" id="RSKR_0000904600.1">
    <property type="protein sequence ID" value="RSKR_0000904600.1"/>
    <property type="gene ID" value="RSKR_0000904600"/>
</dbReference>
<organism evidence="1 2">
    <name type="scientific">Rhabditophanes sp. KR3021</name>
    <dbReference type="NCBI Taxonomy" id="114890"/>
    <lineage>
        <taxon>Eukaryota</taxon>
        <taxon>Metazoa</taxon>
        <taxon>Ecdysozoa</taxon>
        <taxon>Nematoda</taxon>
        <taxon>Chromadorea</taxon>
        <taxon>Rhabditida</taxon>
        <taxon>Tylenchina</taxon>
        <taxon>Panagrolaimomorpha</taxon>
        <taxon>Strongyloidoidea</taxon>
        <taxon>Alloionematidae</taxon>
        <taxon>Rhabditophanes</taxon>
    </lineage>
</organism>
<name>A0AC35U9F4_9BILA</name>
<evidence type="ECO:0000313" key="2">
    <source>
        <dbReference type="WBParaSite" id="RSKR_0000904600.1"/>
    </source>
</evidence>
<protein>
    <submittedName>
        <fullName evidence="2">Homeobox domain-containing protein</fullName>
    </submittedName>
</protein>
<evidence type="ECO:0000313" key="1">
    <source>
        <dbReference type="Proteomes" id="UP000095286"/>
    </source>
</evidence>
<sequence length="363" mass="39471">MQIAMQPSASALASFNITPALMDPNRFYGMGGSQTESMALFHQATASGVYPGGNMVDGGRNNTQAFNYGNSHLMSSAANPYNAGYNWNNNGTSTSFPSPPNLLLHQQPAAGQQSSRPSSTTENSGNTSSTSSAATNISSPFSSGSFSGAVPTTSNNAIKLESTNANNIAHQESNNDSSIHSSNSRPNPDLQSDSKFGITVNNVNSDRRFPPAHSLDMISQMNPMYNTQFAQAAAAAALSGNAWGSYQGNGYPNMYSGGFINPQYFGHEISSIGDHSVGDWANPSSRERKKRKPYSKQQILELEKDYITSSYINKQKRMDLAGYLQLTERQVKIWFQNRRMKEKKTKTRGVNMGMQMGNAYIQK</sequence>
<reference evidence="2" key="1">
    <citation type="submission" date="2016-11" db="UniProtKB">
        <authorList>
            <consortium name="WormBaseParasite"/>
        </authorList>
    </citation>
    <scope>IDENTIFICATION</scope>
    <source>
        <strain evidence="2">KR3021</strain>
    </source>
</reference>
<proteinExistence type="predicted"/>
<accession>A0AC35U9F4</accession>